<organism evidence="3">
    <name type="scientific">Thelazia callipaeda</name>
    <name type="common">Oriental eyeworm</name>
    <name type="synonym">Parasitic nematode</name>
    <dbReference type="NCBI Taxonomy" id="103827"/>
    <lineage>
        <taxon>Eukaryota</taxon>
        <taxon>Metazoa</taxon>
        <taxon>Ecdysozoa</taxon>
        <taxon>Nematoda</taxon>
        <taxon>Chromadorea</taxon>
        <taxon>Rhabditida</taxon>
        <taxon>Spirurina</taxon>
        <taxon>Spiruromorpha</taxon>
        <taxon>Thelazioidea</taxon>
        <taxon>Thelaziidae</taxon>
        <taxon>Thelazia</taxon>
    </lineage>
</organism>
<reference evidence="3" key="1">
    <citation type="submission" date="2017-02" db="UniProtKB">
        <authorList>
            <consortium name="WormBaseParasite"/>
        </authorList>
    </citation>
    <scope>IDENTIFICATION</scope>
</reference>
<evidence type="ECO:0000313" key="2">
    <source>
        <dbReference type="Proteomes" id="UP000276776"/>
    </source>
</evidence>
<name>A0A0N5DAT4_THECL</name>
<sequence length="80" mass="9315">MKGISEDFKIEERSGGHSIFQQPKRHFDGFIYFCPPLTTLKAWNSENMDESLLQKISSLSRFCIGEGPRYHFKKSSEKEL</sequence>
<dbReference type="AlphaFoldDB" id="A0A0N5DAT4"/>
<keyword evidence="2" id="KW-1185">Reference proteome</keyword>
<protein>
    <submittedName>
        <fullName evidence="3">DUF1330 domain-containing protein</fullName>
    </submittedName>
</protein>
<dbReference type="WBParaSite" id="TCLT_0001029101-mRNA-1">
    <property type="protein sequence ID" value="TCLT_0001029101-mRNA-1"/>
    <property type="gene ID" value="TCLT_0001029101"/>
</dbReference>
<evidence type="ECO:0000313" key="3">
    <source>
        <dbReference type="WBParaSite" id="TCLT_0001029101-mRNA-1"/>
    </source>
</evidence>
<evidence type="ECO:0000313" key="1">
    <source>
        <dbReference type="EMBL" id="VDN07964.1"/>
    </source>
</evidence>
<accession>A0A0N5DAT4</accession>
<reference evidence="1 2" key="2">
    <citation type="submission" date="2018-11" db="EMBL/GenBank/DDBJ databases">
        <authorList>
            <consortium name="Pathogen Informatics"/>
        </authorList>
    </citation>
    <scope>NUCLEOTIDE SEQUENCE [LARGE SCALE GENOMIC DNA]</scope>
</reference>
<gene>
    <name evidence="1" type="ORF">TCLT_LOCUS10280</name>
</gene>
<dbReference type="EMBL" id="UYYF01005041">
    <property type="protein sequence ID" value="VDN07964.1"/>
    <property type="molecule type" value="Genomic_DNA"/>
</dbReference>
<dbReference type="Proteomes" id="UP000276776">
    <property type="component" value="Unassembled WGS sequence"/>
</dbReference>
<proteinExistence type="predicted"/>